<sequence length="326" mass="36317">MAIKAGDIMATIPGSVQTMIFDGSRMRVLWTKGHGDGDPSKETINRCQNTVKGHPTWKLYCGDLTGPIISGNEEPPHYVYLDDRACYAIYSSHTYTRQELNTFWPFDFDNFGNIRRKRPNRGRPAYLDDSYTDYAKGRLRHTTKIYEFTGLPVREVHKPAHPVKLEEEETEANSPARISLSGAIPVLPSSHPEKSPPKNPISSAHIRYEHVQPKHYVSGAIDGTVKPQSMSQKAIQGSPYLDIPAAAFRTRPRSISGDLAARFASFSSKRKAHNAFPVPGLSAPPNKAPKRTFITEAFGIHELDATSEATKIKVEEADDEKFDITP</sequence>
<name>A0A6A5KK00_9PLEO</name>
<dbReference type="EMBL" id="ML975277">
    <property type="protein sequence ID" value="KAF1836149.1"/>
    <property type="molecule type" value="Genomic_DNA"/>
</dbReference>
<evidence type="ECO:0000313" key="2">
    <source>
        <dbReference type="EMBL" id="KAF1836149.1"/>
    </source>
</evidence>
<accession>A0A6A5KK00</accession>
<keyword evidence="3" id="KW-1185">Reference proteome</keyword>
<reference evidence="2" key="1">
    <citation type="submission" date="2020-01" db="EMBL/GenBank/DDBJ databases">
        <authorList>
            <consortium name="DOE Joint Genome Institute"/>
            <person name="Haridas S."/>
            <person name="Albert R."/>
            <person name="Binder M."/>
            <person name="Bloem J."/>
            <person name="Labutti K."/>
            <person name="Salamov A."/>
            <person name="Andreopoulos B."/>
            <person name="Baker S.E."/>
            <person name="Barry K."/>
            <person name="Bills G."/>
            <person name="Bluhm B.H."/>
            <person name="Cannon C."/>
            <person name="Castanera R."/>
            <person name="Culley D.E."/>
            <person name="Daum C."/>
            <person name="Ezra D."/>
            <person name="Gonzalez J.B."/>
            <person name="Henrissat B."/>
            <person name="Kuo A."/>
            <person name="Liang C."/>
            <person name="Lipzen A."/>
            <person name="Lutzoni F."/>
            <person name="Magnuson J."/>
            <person name="Mondo S."/>
            <person name="Nolan M."/>
            <person name="Ohm R."/>
            <person name="Pangilinan J."/>
            <person name="Park H.-J."/>
            <person name="Ramirez L."/>
            <person name="Alfaro M."/>
            <person name="Sun H."/>
            <person name="Tritt A."/>
            <person name="Yoshinaga Y."/>
            <person name="Zwiers L.-H."/>
            <person name="Turgeon B.G."/>
            <person name="Goodwin S.B."/>
            <person name="Spatafora J.W."/>
            <person name="Crous P.W."/>
            <person name="Grigoriev I.V."/>
        </authorList>
    </citation>
    <scope>NUCLEOTIDE SEQUENCE</scope>
    <source>
        <strain evidence="2">P77</strain>
    </source>
</reference>
<dbReference type="Proteomes" id="UP000800040">
    <property type="component" value="Unassembled WGS sequence"/>
</dbReference>
<dbReference type="OrthoDB" id="3650389at2759"/>
<feature type="region of interest" description="Disordered" evidence="1">
    <location>
        <begin position="183"/>
        <end position="202"/>
    </location>
</feature>
<protein>
    <submittedName>
        <fullName evidence="2">Uncharacterized protein</fullName>
    </submittedName>
</protein>
<evidence type="ECO:0000256" key="1">
    <source>
        <dbReference type="SAM" id="MobiDB-lite"/>
    </source>
</evidence>
<proteinExistence type="predicted"/>
<organism evidence="2 3">
    <name type="scientific">Decorospora gaudefroyi</name>
    <dbReference type="NCBI Taxonomy" id="184978"/>
    <lineage>
        <taxon>Eukaryota</taxon>
        <taxon>Fungi</taxon>
        <taxon>Dikarya</taxon>
        <taxon>Ascomycota</taxon>
        <taxon>Pezizomycotina</taxon>
        <taxon>Dothideomycetes</taxon>
        <taxon>Pleosporomycetidae</taxon>
        <taxon>Pleosporales</taxon>
        <taxon>Pleosporineae</taxon>
        <taxon>Pleosporaceae</taxon>
        <taxon>Decorospora</taxon>
    </lineage>
</organism>
<dbReference type="AlphaFoldDB" id="A0A6A5KK00"/>
<gene>
    <name evidence="2" type="ORF">BDW02DRAFT_494430</name>
</gene>
<evidence type="ECO:0000313" key="3">
    <source>
        <dbReference type="Proteomes" id="UP000800040"/>
    </source>
</evidence>